<proteinExistence type="predicted"/>
<organism evidence="2 3">
    <name type="scientific">Gnathostoma spinigerum</name>
    <dbReference type="NCBI Taxonomy" id="75299"/>
    <lineage>
        <taxon>Eukaryota</taxon>
        <taxon>Metazoa</taxon>
        <taxon>Ecdysozoa</taxon>
        <taxon>Nematoda</taxon>
        <taxon>Chromadorea</taxon>
        <taxon>Rhabditida</taxon>
        <taxon>Spirurina</taxon>
        <taxon>Gnathostomatomorpha</taxon>
        <taxon>Gnathostomatoidea</taxon>
        <taxon>Gnathostomatidae</taxon>
        <taxon>Gnathostoma</taxon>
    </lineage>
</organism>
<protein>
    <recommendedName>
        <fullName evidence="1">F-box domain-containing protein</fullName>
    </recommendedName>
</protein>
<evidence type="ECO:0000313" key="2">
    <source>
        <dbReference type="EMBL" id="MFH4984827.1"/>
    </source>
</evidence>
<reference evidence="2 3" key="1">
    <citation type="submission" date="2024-08" db="EMBL/GenBank/DDBJ databases">
        <title>Gnathostoma spinigerum genome.</title>
        <authorList>
            <person name="Gonzalez-Bertolin B."/>
            <person name="Monzon S."/>
            <person name="Zaballos A."/>
            <person name="Jimenez P."/>
            <person name="Dekumyoy P."/>
            <person name="Varona S."/>
            <person name="Cuesta I."/>
            <person name="Sumanam S."/>
            <person name="Adisakwattana P."/>
            <person name="Gasser R.B."/>
            <person name="Hernandez-Gonzalez A."/>
            <person name="Young N.D."/>
            <person name="Perteguer M.J."/>
        </authorList>
    </citation>
    <scope>NUCLEOTIDE SEQUENCE [LARGE SCALE GENOMIC DNA]</scope>
    <source>
        <strain evidence="2">AL3</strain>
        <tissue evidence="2">Liver</tissue>
    </source>
</reference>
<dbReference type="PANTHER" id="PTHR15933:SF20">
    <property type="entry name" value="F-BOX DOMAIN-CONTAINING PROTEIN"/>
    <property type="match status" value="1"/>
</dbReference>
<feature type="domain" description="F-box" evidence="1">
    <location>
        <begin position="51"/>
        <end position="87"/>
    </location>
</feature>
<accession>A0ABD6F459</accession>
<dbReference type="PROSITE" id="PS50181">
    <property type="entry name" value="FBOX"/>
    <property type="match status" value="1"/>
</dbReference>
<evidence type="ECO:0000313" key="3">
    <source>
        <dbReference type="Proteomes" id="UP001608902"/>
    </source>
</evidence>
<dbReference type="EMBL" id="JBGFUD010021872">
    <property type="protein sequence ID" value="MFH4984827.1"/>
    <property type="molecule type" value="Genomic_DNA"/>
</dbReference>
<dbReference type="Proteomes" id="UP001608902">
    <property type="component" value="Unassembled WGS sequence"/>
</dbReference>
<sequence length="131" mass="15339">DELIERCPMYSMGCPFFYYRNVPKWGVLKYNHFLSSVALRPPTFETVDYKGMSLSELPLILLCQVLEYLDAGSLYCVSSTCKRLRSICFHNFLSSAMVQIKWEESGGKWFAKNFVSFSSQKRDCHYFLFHI</sequence>
<feature type="non-terminal residue" evidence="2">
    <location>
        <position position="1"/>
    </location>
</feature>
<dbReference type="InterPro" id="IPR036047">
    <property type="entry name" value="F-box-like_dom_sf"/>
</dbReference>
<gene>
    <name evidence="2" type="ORF">AB6A40_011536</name>
</gene>
<dbReference type="InterPro" id="IPR031890">
    <property type="entry name" value="Fbxo30/Fbxo40"/>
</dbReference>
<name>A0ABD6F459_9BILA</name>
<dbReference type="Pfam" id="PF15966">
    <property type="entry name" value="F-box_4"/>
    <property type="match status" value="1"/>
</dbReference>
<comment type="caution">
    <text evidence="2">The sequence shown here is derived from an EMBL/GenBank/DDBJ whole genome shotgun (WGS) entry which is preliminary data.</text>
</comment>
<evidence type="ECO:0000259" key="1">
    <source>
        <dbReference type="PROSITE" id="PS50181"/>
    </source>
</evidence>
<keyword evidence="3" id="KW-1185">Reference proteome</keyword>
<dbReference type="PANTHER" id="PTHR15933">
    <property type="entry name" value="PROTEIN CBG16327"/>
    <property type="match status" value="1"/>
</dbReference>
<dbReference type="SUPFAM" id="SSF81383">
    <property type="entry name" value="F-box domain"/>
    <property type="match status" value="1"/>
</dbReference>
<dbReference type="Gene3D" id="1.20.1280.50">
    <property type="match status" value="1"/>
</dbReference>
<dbReference type="CDD" id="cd09917">
    <property type="entry name" value="F-box_SF"/>
    <property type="match status" value="1"/>
</dbReference>
<dbReference type="InterPro" id="IPR001810">
    <property type="entry name" value="F-box_dom"/>
</dbReference>
<dbReference type="AlphaFoldDB" id="A0ABD6F459"/>